<dbReference type="InterPro" id="IPR013159">
    <property type="entry name" value="DnaA_C"/>
</dbReference>
<evidence type="ECO:0000256" key="8">
    <source>
        <dbReference type="HAMAP-Rule" id="MF_00377"/>
    </source>
</evidence>
<dbReference type="EMBL" id="PFOB01000073">
    <property type="protein sequence ID" value="PIZ61853.1"/>
    <property type="molecule type" value="Genomic_DNA"/>
</dbReference>
<feature type="domain" description="Chromosomal replication initiator DnaA C-terminal" evidence="13">
    <location>
        <begin position="347"/>
        <end position="416"/>
    </location>
</feature>
<gene>
    <name evidence="8 14" type="primary">dnaA</name>
    <name evidence="14" type="ORF">COY16_05765</name>
</gene>
<dbReference type="GO" id="GO:0008289">
    <property type="term" value="F:lipid binding"/>
    <property type="evidence" value="ECO:0007669"/>
    <property type="project" value="UniProtKB-KW"/>
</dbReference>
<keyword evidence="7 8" id="KW-0238">DNA-binding</keyword>
<dbReference type="SMART" id="SM00760">
    <property type="entry name" value="Bac_DnaA_C"/>
    <property type="match status" value="1"/>
</dbReference>
<protein>
    <recommendedName>
        <fullName evidence="8 9">Chromosomal replication initiator protein DnaA</fullName>
    </recommendedName>
</protein>
<dbReference type="GO" id="GO:0005524">
    <property type="term" value="F:ATP binding"/>
    <property type="evidence" value="ECO:0007669"/>
    <property type="project" value="UniProtKB-UniRule"/>
</dbReference>
<dbReference type="SUPFAM" id="SSF48295">
    <property type="entry name" value="TrpR-like"/>
    <property type="match status" value="1"/>
</dbReference>
<dbReference type="SMART" id="SM00382">
    <property type="entry name" value="AAA"/>
    <property type="match status" value="1"/>
</dbReference>
<dbReference type="Pfam" id="PF08299">
    <property type="entry name" value="Bac_DnaA_C"/>
    <property type="match status" value="1"/>
</dbReference>
<dbReference type="SUPFAM" id="SSF52540">
    <property type="entry name" value="P-loop containing nucleoside triphosphate hydrolases"/>
    <property type="match status" value="1"/>
</dbReference>
<keyword evidence="3 8" id="KW-0235">DNA replication</keyword>
<comment type="domain">
    <text evidence="8">Domain I is involved in oligomerization and binding regulators, domain II is flexibile and of varying length in different bacteria, domain III forms the AAA+ region, while domain IV binds dsDNA.</text>
</comment>
<dbReference type="GO" id="GO:0006275">
    <property type="term" value="P:regulation of DNA replication"/>
    <property type="evidence" value="ECO:0007669"/>
    <property type="project" value="UniProtKB-UniRule"/>
</dbReference>
<dbReference type="InterPro" id="IPR001957">
    <property type="entry name" value="Chromosome_initiator_DnaA"/>
</dbReference>
<feature type="binding site" evidence="8">
    <location>
        <position position="148"/>
    </location>
    <ligand>
        <name>ATP</name>
        <dbReference type="ChEBI" id="CHEBI:30616"/>
    </ligand>
</feature>
<dbReference type="CDD" id="cd00009">
    <property type="entry name" value="AAA"/>
    <property type="match status" value="1"/>
</dbReference>
<keyword evidence="2 8" id="KW-0963">Cytoplasm</keyword>
<dbReference type="Pfam" id="PF00308">
    <property type="entry name" value="Bac_DnaA"/>
    <property type="match status" value="1"/>
</dbReference>
<dbReference type="PANTHER" id="PTHR30050">
    <property type="entry name" value="CHROMOSOMAL REPLICATION INITIATOR PROTEIN DNAA"/>
    <property type="match status" value="1"/>
</dbReference>
<dbReference type="NCBIfam" id="TIGR00362">
    <property type="entry name" value="DnaA"/>
    <property type="match status" value="1"/>
</dbReference>
<feature type="binding site" evidence="8">
    <location>
        <position position="152"/>
    </location>
    <ligand>
        <name>ATP</name>
        <dbReference type="ChEBI" id="CHEBI:30616"/>
    </ligand>
</feature>
<evidence type="ECO:0000256" key="5">
    <source>
        <dbReference type="ARBA" id="ARBA00022840"/>
    </source>
</evidence>
<evidence type="ECO:0000256" key="2">
    <source>
        <dbReference type="ARBA" id="ARBA00022490"/>
    </source>
</evidence>
<dbReference type="Gene3D" id="1.10.1750.10">
    <property type="match status" value="1"/>
</dbReference>
<comment type="subunit">
    <text evidence="8">Oligomerizes as a right-handed, spiral filament on DNA at oriC.</text>
</comment>
<sequence length="441" mass="49497">MLQSFWDEFLASIKDKKKKNPIYFSILRDARPIEIKEDIVVLSCSSLGALKYLEKKREDIESLLTFYLHKKTTIDLVIAAGKQKEESPLLSFEPSKEDVFRKAGLRANYTFESFAVSSTNQIAFAAAQSVGKTPGSSYNPLFLYGGVGFGKTHLAQAIAHIVLEDDSKSGVLFCSGEAFMNELIESIREKTTPRFRKKFRTLKLIIVDDIQFIAGKQTVQEEFFHTFNSIVSAGGQVVLTSDRPPHEIRKLEDRLRSRFSGGLIVDIQQPDFELRTAILLIKAREKDIEIDIEVAKIIAEAVVDTRSLEGTLLSLYARSAAGDHSISLALVEDFFKDKSSEKKRKLSPQDIIKIVCSFYEVSQSQVKGASRKSTIVLARQVSMFLLRTELGLNLEEVAFLVKRKDHTTVLHAMNKIRNLTMKDVGFREELSSITAALSPST</sequence>
<dbReference type="Gene3D" id="1.10.8.60">
    <property type="match status" value="1"/>
</dbReference>
<feature type="binding site" evidence="8">
    <location>
        <position position="151"/>
    </location>
    <ligand>
        <name>ATP</name>
        <dbReference type="ChEBI" id="CHEBI:30616"/>
    </ligand>
</feature>
<evidence type="ECO:0000256" key="1">
    <source>
        <dbReference type="ARBA" id="ARBA00006583"/>
    </source>
</evidence>
<dbReference type="HAMAP" id="MF_00377">
    <property type="entry name" value="DnaA_bact"/>
    <property type="match status" value="1"/>
</dbReference>
<evidence type="ECO:0000256" key="10">
    <source>
        <dbReference type="RuleBase" id="RU000577"/>
    </source>
</evidence>
<dbReference type="CDD" id="cd06571">
    <property type="entry name" value="Bac_DnaA_C"/>
    <property type="match status" value="1"/>
</dbReference>
<dbReference type="InterPro" id="IPR020591">
    <property type="entry name" value="Chromosome_initiator_DnaA-like"/>
</dbReference>
<evidence type="ECO:0000256" key="4">
    <source>
        <dbReference type="ARBA" id="ARBA00022741"/>
    </source>
</evidence>
<dbReference type="GO" id="GO:0003688">
    <property type="term" value="F:DNA replication origin binding"/>
    <property type="evidence" value="ECO:0007669"/>
    <property type="project" value="UniProtKB-UniRule"/>
</dbReference>
<evidence type="ECO:0000313" key="14">
    <source>
        <dbReference type="EMBL" id="PIZ61853.1"/>
    </source>
</evidence>
<keyword evidence="5 8" id="KW-0067">ATP-binding</keyword>
<feature type="region of interest" description="Domain I, interacts with DnaA modulators" evidence="8">
    <location>
        <begin position="1"/>
        <end position="87"/>
    </location>
</feature>
<comment type="similarity">
    <text evidence="1 8 11">Belongs to the DnaA family.</text>
</comment>
<dbReference type="Gene3D" id="3.40.50.300">
    <property type="entry name" value="P-loop containing nucleotide triphosphate hydrolases"/>
    <property type="match status" value="1"/>
</dbReference>
<dbReference type="PANTHER" id="PTHR30050:SF2">
    <property type="entry name" value="CHROMOSOMAL REPLICATION INITIATOR PROTEIN DNAA"/>
    <property type="match status" value="1"/>
</dbReference>
<dbReference type="InterPro" id="IPR027417">
    <property type="entry name" value="P-loop_NTPase"/>
</dbReference>
<dbReference type="PRINTS" id="PR00051">
    <property type="entry name" value="DNAA"/>
</dbReference>
<organism evidence="14 15">
    <name type="scientific">Candidatus Roizmanbacteria bacterium CG_4_10_14_0_2_um_filter_39_13</name>
    <dbReference type="NCBI Taxonomy" id="1974825"/>
    <lineage>
        <taxon>Bacteria</taxon>
        <taxon>Candidatus Roizmaniibacteriota</taxon>
    </lineage>
</organism>
<evidence type="ECO:0000256" key="9">
    <source>
        <dbReference type="NCBIfam" id="TIGR00362"/>
    </source>
</evidence>
<dbReference type="InterPro" id="IPR013317">
    <property type="entry name" value="DnaA_dom"/>
</dbReference>
<keyword evidence="4 8" id="KW-0547">Nucleotide-binding</keyword>
<dbReference type="InterPro" id="IPR003593">
    <property type="entry name" value="AAA+_ATPase"/>
</dbReference>
<evidence type="ECO:0000313" key="15">
    <source>
        <dbReference type="Proteomes" id="UP000228503"/>
    </source>
</evidence>
<dbReference type="GO" id="GO:0005886">
    <property type="term" value="C:plasma membrane"/>
    <property type="evidence" value="ECO:0007669"/>
    <property type="project" value="TreeGrafter"/>
</dbReference>
<evidence type="ECO:0000259" key="12">
    <source>
        <dbReference type="SMART" id="SM00382"/>
    </source>
</evidence>
<name>A0A2M7TVP3_9BACT</name>
<reference evidence="15" key="1">
    <citation type="submission" date="2017-09" db="EMBL/GenBank/DDBJ databases">
        <title>Depth-based differentiation of microbial function through sediment-hosted aquifers and enrichment of novel symbionts in the deep terrestrial subsurface.</title>
        <authorList>
            <person name="Probst A.J."/>
            <person name="Ladd B."/>
            <person name="Jarett J.K."/>
            <person name="Geller-Mcgrath D.E."/>
            <person name="Sieber C.M.K."/>
            <person name="Emerson J.B."/>
            <person name="Anantharaman K."/>
            <person name="Thomas B.C."/>
            <person name="Malmstrom R."/>
            <person name="Stieglmeier M."/>
            <person name="Klingl A."/>
            <person name="Woyke T."/>
            <person name="Ryan C.M."/>
            <person name="Banfield J.F."/>
        </authorList>
    </citation>
    <scope>NUCLEOTIDE SEQUENCE [LARGE SCALE GENOMIC DNA]</scope>
</reference>
<feature type="region of interest" description="Domain IV, binds dsDNA" evidence="8">
    <location>
        <begin position="320"/>
        <end position="441"/>
    </location>
</feature>
<evidence type="ECO:0000256" key="7">
    <source>
        <dbReference type="ARBA" id="ARBA00023125"/>
    </source>
</evidence>
<comment type="caution">
    <text evidence="14">The sequence shown here is derived from an EMBL/GenBank/DDBJ whole genome shotgun (WGS) entry which is preliminary data.</text>
</comment>
<comment type="subcellular location">
    <subcellularLocation>
        <location evidence="8">Cytoplasm</location>
    </subcellularLocation>
</comment>
<dbReference type="AlphaFoldDB" id="A0A2M7TVP3"/>
<proteinExistence type="inferred from homology"/>
<dbReference type="GO" id="GO:0006270">
    <property type="term" value="P:DNA replication initiation"/>
    <property type="evidence" value="ECO:0007669"/>
    <property type="project" value="UniProtKB-UniRule"/>
</dbReference>
<evidence type="ECO:0000256" key="11">
    <source>
        <dbReference type="RuleBase" id="RU004227"/>
    </source>
</evidence>
<evidence type="ECO:0000256" key="6">
    <source>
        <dbReference type="ARBA" id="ARBA00023121"/>
    </source>
</evidence>
<comment type="caution">
    <text evidence="8">Lacks conserved residue(s) required for the propagation of feature annotation.</text>
</comment>
<evidence type="ECO:0000256" key="3">
    <source>
        <dbReference type="ARBA" id="ARBA00022705"/>
    </source>
</evidence>
<accession>A0A2M7TVP3</accession>
<feature type="binding site" evidence="8">
    <location>
        <position position="150"/>
    </location>
    <ligand>
        <name>ATP</name>
        <dbReference type="ChEBI" id="CHEBI:30616"/>
    </ligand>
</feature>
<dbReference type="GO" id="GO:0005737">
    <property type="term" value="C:cytoplasm"/>
    <property type="evidence" value="ECO:0007669"/>
    <property type="project" value="UniProtKB-SubCell"/>
</dbReference>
<evidence type="ECO:0000259" key="13">
    <source>
        <dbReference type="SMART" id="SM00760"/>
    </source>
</evidence>
<dbReference type="Proteomes" id="UP000228503">
    <property type="component" value="Unassembled WGS sequence"/>
</dbReference>
<feature type="domain" description="AAA+ ATPase" evidence="12">
    <location>
        <begin position="137"/>
        <end position="271"/>
    </location>
</feature>
<dbReference type="InterPro" id="IPR010921">
    <property type="entry name" value="Trp_repressor/repl_initiator"/>
</dbReference>
<comment type="function">
    <text evidence="8 10">Plays an essential role in the initiation and regulation of chromosomal replication. ATP-DnaA binds to the origin of replication (oriC) to initiate formation of the DNA replication initiation complex once per cell cycle. Binds the DnaA box (a 9 base pair repeat at the origin) and separates the double-stranded (ds)DNA. Forms a right-handed helical filament on oriC DNA; dsDNA binds to the exterior of the filament while single-stranded (ss)DNA is stabiized in the filament's interior. The ATP-DnaA-oriC complex binds and stabilizes one strand of the AT-rich DNA unwinding element (DUE), permitting loading of DNA polymerase. After initiation quickly degrades to an ADP-DnaA complex that is not apt for DNA replication. Binds acidic phospholipids.</text>
</comment>
<keyword evidence="6 8" id="KW-0446">Lipid-binding</keyword>